<dbReference type="PANTHER" id="PTHR42741:SF3">
    <property type="entry name" value="NITROREDUCTASE FAMILY PROTEIN"/>
    <property type="match status" value="1"/>
</dbReference>
<dbReference type="PANTHER" id="PTHR42741">
    <property type="entry name" value="NITROREDUCTASE FAMILY PROTEIN"/>
    <property type="match status" value="1"/>
</dbReference>
<dbReference type="EMBL" id="BLAY01000002">
    <property type="protein sequence ID" value="GET35460.1"/>
    <property type="molecule type" value="Genomic_DNA"/>
</dbReference>
<proteinExistence type="predicted"/>
<evidence type="ECO:0000259" key="1">
    <source>
        <dbReference type="Pfam" id="PF00881"/>
    </source>
</evidence>
<name>A0AAV3X4E1_9CYAN</name>
<dbReference type="RefSeq" id="WP_226572949.1">
    <property type="nucleotide sequence ID" value="NZ_BLAY01000002.1"/>
</dbReference>
<gene>
    <name evidence="2" type="ORF">MiSe_02020</name>
</gene>
<dbReference type="InterPro" id="IPR000415">
    <property type="entry name" value="Nitroreductase-like"/>
</dbReference>
<dbReference type="InterPro" id="IPR029479">
    <property type="entry name" value="Nitroreductase"/>
</dbReference>
<dbReference type="GO" id="GO:0016491">
    <property type="term" value="F:oxidoreductase activity"/>
    <property type="evidence" value="ECO:0007669"/>
    <property type="project" value="InterPro"/>
</dbReference>
<protein>
    <recommendedName>
        <fullName evidence="1">Nitroreductase domain-containing protein</fullName>
    </recommendedName>
</protein>
<dbReference type="Proteomes" id="UP001050975">
    <property type="component" value="Unassembled WGS sequence"/>
</dbReference>
<dbReference type="Pfam" id="PF00881">
    <property type="entry name" value="Nitroreductase"/>
    <property type="match status" value="1"/>
</dbReference>
<reference evidence="2" key="1">
    <citation type="submission" date="2019-10" db="EMBL/GenBank/DDBJ databases">
        <title>Draft genome sequece of Microseira wollei NIES-4236.</title>
        <authorList>
            <person name="Yamaguchi H."/>
            <person name="Suzuki S."/>
            <person name="Kawachi M."/>
        </authorList>
    </citation>
    <scope>NUCLEOTIDE SEQUENCE</scope>
    <source>
        <strain evidence="2">NIES-4236</strain>
    </source>
</reference>
<dbReference type="CDD" id="cd02142">
    <property type="entry name" value="McbC_SagB-like_oxidoreductase"/>
    <property type="match status" value="2"/>
</dbReference>
<evidence type="ECO:0000313" key="3">
    <source>
        <dbReference type="Proteomes" id="UP001050975"/>
    </source>
</evidence>
<feature type="domain" description="Nitroreductase" evidence="1">
    <location>
        <begin position="280"/>
        <end position="427"/>
    </location>
</feature>
<organism evidence="2 3">
    <name type="scientific">Microseira wollei NIES-4236</name>
    <dbReference type="NCBI Taxonomy" id="2530354"/>
    <lineage>
        <taxon>Bacteria</taxon>
        <taxon>Bacillati</taxon>
        <taxon>Cyanobacteriota</taxon>
        <taxon>Cyanophyceae</taxon>
        <taxon>Oscillatoriophycideae</taxon>
        <taxon>Aerosakkonematales</taxon>
        <taxon>Aerosakkonemataceae</taxon>
        <taxon>Microseira</taxon>
    </lineage>
</organism>
<evidence type="ECO:0000313" key="2">
    <source>
        <dbReference type="EMBL" id="GET35460.1"/>
    </source>
</evidence>
<dbReference type="Gene3D" id="3.40.109.10">
    <property type="entry name" value="NADH Oxidase"/>
    <property type="match status" value="2"/>
</dbReference>
<sequence>MLQAKIAGKTYHDATKHSYLSVLIDPNYVDASTQPSPFKCYPKFYRRFTLDVNNPIHSFIWLTSAITFEKIYKDGPYQLRVNPSAGALYPTEIYVQIRGIKGIVDGIYHLEVVSQSLTLIYELIDDGVESYIFPNQIVKGFIFLVSCVYYRSSWKYQDRSIRYCFLDSGHHLGAIEASAYLHDRNLQLIFDFDKISLNADLGFENKEFITACAISGEVVEKNIRRLRLKVPFVSGTDYFEPNQFIENGYKQTAEAKSYQQPLAYPQFNFDKDKFFQTIWNRRSIRRFKKQSISQESYWTILKQVEQPIPTESFEEIEIYSVINRVEGMETGLYKGNHLIKSGDFSQKAGYLCVNQAIGRDSAATLFFVSNYRNYQNAVQLAGFLGQRIYLFSNYLGIECSGIGAYYDDETQEFLGTDKDILYVMAIGI</sequence>
<dbReference type="SUPFAM" id="SSF55469">
    <property type="entry name" value="FMN-dependent nitroreductase-like"/>
    <property type="match status" value="1"/>
</dbReference>
<comment type="caution">
    <text evidence="2">The sequence shown here is derived from an EMBL/GenBank/DDBJ whole genome shotgun (WGS) entry which is preliminary data.</text>
</comment>
<accession>A0AAV3X4E1</accession>
<keyword evidence="3" id="KW-1185">Reference proteome</keyword>
<dbReference type="AlphaFoldDB" id="A0AAV3X4E1"/>